<feature type="compositionally biased region" description="Basic residues" evidence="19">
    <location>
        <begin position="584"/>
        <end position="596"/>
    </location>
</feature>
<comment type="catalytic activity">
    <reaction evidence="8">
        <text>L-aspartyl-L-lysine(out) = L-aspartyl-L-lysine(in)</text>
        <dbReference type="Rhea" id="RHEA:79411"/>
        <dbReference type="ChEBI" id="CHEBI:229953"/>
    </reaction>
</comment>
<reference evidence="21" key="2">
    <citation type="journal article" date="2022" name="Microbiol. Resour. Announc.">
        <title>Whole-Genome Sequence of Entomortierella parvispora E1425, a Mucoromycotan Fungus Associated with Burkholderiaceae-Related Endosymbiotic Bacteria.</title>
        <authorList>
            <person name="Herlambang A."/>
            <person name="Guo Y."/>
            <person name="Takashima Y."/>
            <person name="Narisawa K."/>
            <person name="Ohta H."/>
            <person name="Nishizawa T."/>
        </authorList>
    </citation>
    <scope>NUCLEOTIDE SEQUENCE</scope>
    <source>
        <strain evidence="21">E1425</strain>
    </source>
</reference>
<comment type="subcellular location">
    <subcellularLocation>
        <location evidence="1">Membrane</location>
        <topology evidence="1">Multi-pass membrane protein</topology>
    </subcellularLocation>
</comment>
<dbReference type="CDD" id="cd06174">
    <property type="entry name" value="MFS"/>
    <property type="match status" value="1"/>
</dbReference>
<comment type="catalytic activity">
    <reaction evidence="7">
        <text>L-alpha-aminoacyl-L-lysine(out) = L-alpha-aminoacyl-L-lysine(in)</text>
        <dbReference type="Rhea" id="RHEA:79383"/>
        <dbReference type="ChEBI" id="CHEBI:229966"/>
    </reaction>
</comment>
<dbReference type="Proteomes" id="UP000827284">
    <property type="component" value="Unassembled WGS sequence"/>
</dbReference>
<comment type="catalytic activity">
    <reaction evidence="3">
        <text>L-histidyl-glycine(out) = L-histidyl-glycine(in)</text>
        <dbReference type="Rhea" id="RHEA:79395"/>
        <dbReference type="ChEBI" id="CHEBI:229957"/>
    </reaction>
</comment>
<feature type="compositionally biased region" description="Acidic residues" evidence="19">
    <location>
        <begin position="684"/>
        <end position="698"/>
    </location>
</feature>
<protein>
    <recommendedName>
        <fullName evidence="15">Lysosomal dipeptide transporter MFSD1</fullName>
    </recommendedName>
    <alternativeName>
        <fullName evidence="16">Major facilitator superfamily domain-containing protein 1</fullName>
    </alternativeName>
</protein>
<keyword evidence="22" id="KW-1185">Reference proteome</keyword>
<evidence type="ECO:0000256" key="13">
    <source>
        <dbReference type="ARBA" id="ARBA00044919"/>
    </source>
</evidence>
<comment type="catalytic activity">
    <reaction evidence="9">
        <text>L-arginyl-L-alpha-amino acid(out) = L-arginyl-L-alpha-amino acid(in)</text>
        <dbReference type="Rhea" id="RHEA:79371"/>
        <dbReference type="ChEBI" id="CHEBI:84315"/>
    </reaction>
</comment>
<gene>
    <name evidence="21" type="ORF">EMPS_04424</name>
</gene>
<comment type="catalytic activity">
    <reaction evidence="13">
        <text>L-alanyl-L-lysine(out) = L-alanyl-L-lysine(in)</text>
        <dbReference type="Rhea" id="RHEA:79415"/>
        <dbReference type="ChEBI" id="CHEBI:192470"/>
    </reaction>
</comment>
<feature type="region of interest" description="Disordered" evidence="19">
    <location>
        <begin position="1"/>
        <end position="93"/>
    </location>
</feature>
<keyword evidence="20" id="KW-0472">Membrane</keyword>
<evidence type="ECO:0000256" key="19">
    <source>
        <dbReference type="SAM" id="MobiDB-lite"/>
    </source>
</evidence>
<organism evidence="21 22">
    <name type="scientific">Entomortierella parvispora</name>
    <dbReference type="NCBI Taxonomy" id="205924"/>
    <lineage>
        <taxon>Eukaryota</taxon>
        <taxon>Fungi</taxon>
        <taxon>Fungi incertae sedis</taxon>
        <taxon>Mucoromycota</taxon>
        <taxon>Mortierellomycotina</taxon>
        <taxon>Mortierellomycetes</taxon>
        <taxon>Mortierellales</taxon>
        <taxon>Mortierellaceae</taxon>
        <taxon>Entomortierella</taxon>
    </lineage>
</organism>
<dbReference type="EMBL" id="BQFW01000006">
    <property type="protein sequence ID" value="GJJ72067.1"/>
    <property type="molecule type" value="Genomic_DNA"/>
</dbReference>
<evidence type="ECO:0000313" key="22">
    <source>
        <dbReference type="Proteomes" id="UP000827284"/>
    </source>
</evidence>
<feature type="transmembrane region" description="Helical" evidence="20">
    <location>
        <begin position="284"/>
        <end position="309"/>
    </location>
</feature>
<feature type="transmembrane region" description="Helical" evidence="20">
    <location>
        <begin position="195"/>
        <end position="215"/>
    </location>
</feature>
<evidence type="ECO:0000313" key="21">
    <source>
        <dbReference type="EMBL" id="GJJ72067.1"/>
    </source>
</evidence>
<evidence type="ECO:0000256" key="17">
    <source>
        <dbReference type="ARBA" id="ARBA00045709"/>
    </source>
</evidence>
<feature type="transmembrane region" description="Helical" evidence="20">
    <location>
        <begin position="380"/>
        <end position="399"/>
    </location>
</feature>
<feature type="transmembrane region" description="Helical" evidence="20">
    <location>
        <begin position="534"/>
        <end position="554"/>
    </location>
</feature>
<comment type="catalytic activity">
    <reaction evidence="4">
        <text>L-alpha-aminoacyl-L-arginine(out) = L-alpha-aminoacyl-L-arginine(in)</text>
        <dbReference type="Rhea" id="RHEA:79367"/>
        <dbReference type="ChEBI" id="CHEBI:229968"/>
    </reaction>
</comment>
<dbReference type="OrthoDB" id="424834at2759"/>
<keyword evidence="20" id="KW-1133">Transmembrane helix</keyword>
<feature type="compositionally biased region" description="Basic and acidic residues" evidence="19">
    <location>
        <begin position="640"/>
        <end position="649"/>
    </location>
</feature>
<evidence type="ECO:0000256" key="8">
    <source>
        <dbReference type="ARBA" id="ARBA00044898"/>
    </source>
</evidence>
<feature type="transmembrane region" description="Helical" evidence="20">
    <location>
        <begin position="338"/>
        <end position="360"/>
    </location>
</feature>
<evidence type="ECO:0000256" key="2">
    <source>
        <dbReference type="ARBA" id="ARBA00044876"/>
    </source>
</evidence>
<comment type="subunit">
    <text evidence="18">Homodimer. Interacts with lysosomal protein GLMP (via lumenal domain); the interaction starts while both proteins are still in the endoplasmic reticulum and is required for stabilization of MFSD1 in lysosomes but has no direct effect on its targeting to lysosomes or transporter activity.</text>
</comment>
<comment type="catalytic activity">
    <reaction evidence="5">
        <text>L-alpha-aminoacyl-L-histidine(out) = L-alpha-aminoacyl-L-histidine(in)</text>
        <dbReference type="Rhea" id="RHEA:79375"/>
        <dbReference type="ChEBI" id="CHEBI:229967"/>
    </reaction>
</comment>
<feature type="region of interest" description="Disordered" evidence="19">
    <location>
        <begin position="630"/>
        <end position="716"/>
    </location>
</feature>
<feature type="compositionally biased region" description="Basic and acidic residues" evidence="19">
    <location>
        <begin position="669"/>
        <end position="683"/>
    </location>
</feature>
<dbReference type="Gene3D" id="1.20.1250.20">
    <property type="entry name" value="MFS general substrate transporter like domains"/>
    <property type="match status" value="2"/>
</dbReference>
<evidence type="ECO:0000256" key="4">
    <source>
        <dbReference type="ARBA" id="ARBA00044881"/>
    </source>
</evidence>
<evidence type="ECO:0000256" key="7">
    <source>
        <dbReference type="ARBA" id="ARBA00044893"/>
    </source>
</evidence>
<feature type="transmembrane region" description="Helical" evidence="20">
    <location>
        <begin position="162"/>
        <end position="183"/>
    </location>
</feature>
<evidence type="ECO:0000256" key="12">
    <source>
        <dbReference type="ARBA" id="ARBA00044912"/>
    </source>
</evidence>
<dbReference type="PANTHER" id="PTHR23512:SF12">
    <property type="entry name" value="TRANSPORTER, PUTATIVE (AFU_ORTHOLOGUE AFUA_4G00260)-RELATED"/>
    <property type="match status" value="1"/>
</dbReference>
<dbReference type="InterPro" id="IPR052187">
    <property type="entry name" value="MFSD1"/>
</dbReference>
<dbReference type="GO" id="GO:0016020">
    <property type="term" value="C:membrane"/>
    <property type="evidence" value="ECO:0007669"/>
    <property type="project" value="UniProtKB-SubCell"/>
</dbReference>
<dbReference type="SUPFAM" id="SSF103473">
    <property type="entry name" value="MFS general substrate transporter"/>
    <property type="match status" value="1"/>
</dbReference>
<keyword evidence="20" id="KW-0812">Transmembrane</keyword>
<dbReference type="PANTHER" id="PTHR23512">
    <property type="entry name" value="MAJOR FACILITATOR SUPERFAMILY DOMAIN-CONTAINING PROTEIN 1"/>
    <property type="match status" value="1"/>
</dbReference>
<feature type="transmembrane region" description="Helical" evidence="20">
    <location>
        <begin position="440"/>
        <end position="463"/>
    </location>
</feature>
<comment type="catalytic activity">
    <reaction evidence="11">
        <text>L-arginyl-glycine(out) = L-arginyl-glycine(in)</text>
        <dbReference type="Rhea" id="RHEA:79391"/>
        <dbReference type="ChEBI" id="CHEBI:229955"/>
    </reaction>
</comment>
<feature type="compositionally biased region" description="Acidic residues" evidence="19">
    <location>
        <begin position="62"/>
        <end position="74"/>
    </location>
</feature>
<dbReference type="Pfam" id="PF07690">
    <property type="entry name" value="MFS_1"/>
    <property type="match status" value="1"/>
</dbReference>
<dbReference type="GO" id="GO:0022857">
    <property type="term" value="F:transmembrane transporter activity"/>
    <property type="evidence" value="ECO:0007669"/>
    <property type="project" value="InterPro"/>
</dbReference>
<feature type="compositionally biased region" description="Basic and acidic residues" evidence="19">
    <location>
        <begin position="45"/>
        <end position="59"/>
    </location>
</feature>
<name>A0A9P3LVI6_9FUNG</name>
<feature type="region of interest" description="Disordered" evidence="19">
    <location>
        <begin position="575"/>
        <end position="601"/>
    </location>
</feature>
<feature type="transmembrane region" description="Helical" evidence="20">
    <location>
        <begin position="411"/>
        <end position="434"/>
    </location>
</feature>
<evidence type="ECO:0000256" key="14">
    <source>
        <dbReference type="ARBA" id="ARBA00044924"/>
    </source>
</evidence>
<feature type="compositionally biased region" description="Polar residues" evidence="19">
    <location>
        <begin position="30"/>
        <end position="44"/>
    </location>
</feature>
<evidence type="ECO:0000256" key="20">
    <source>
        <dbReference type="SAM" id="Phobius"/>
    </source>
</evidence>
<evidence type="ECO:0000256" key="1">
    <source>
        <dbReference type="ARBA" id="ARBA00004141"/>
    </source>
</evidence>
<evidence type="ECO:0000256" key="3">
    <source>
        <dbReference type="ARBA" id="ARBA00044878"/>
    </source>
</evidence>
<dbReference type="InterPro" id="IPR011701">
    <property type="entry name" value="MFS"/>
</dbReference>
<evidence type="ECO:0000256" key="6">
    <source>
        <dbReference type="ARBA" id="ARBA00044891"/>
    </source>
</evidence>
<sequence>MSRSRVDYQPLDSSIQDTPLHPRLSREQVAGSSNPAEVTSFTQDSSKEHSSVDGRHHSNIEFGDEDEAEEEDEGQSQHSNSEEQELVRPSERRDFIDHQRLPQENDDDEGELSPKDDAAAWAIRIQAFFCAALLGVSSHFTLHMTGPLKDVLKENIGISNTQFSLLQSSLTLFPTLMPLIGGLLVERYGTGPSSIVFTTIIIAGQAIVILGCWTYSVKVMIIGYCLFGLGAAPITIIQETMWVRYFKKNGLALVLALGLTSGKLSGFIALAASVPLTELQPFGFVTPFMVSLVISLLAWFMNIVFLILLRKPKEGTDTMTKITILLKAKQTRLGWREVYGFSSMFWTLLTISFLVGSSWNPFMHQSSNIVKHRYGLTDEQAGWEASVILAVPLAIYPFLGHYIDRSGKRAWLLLITAGLLIATHLILLIPYTAVPIPPTIPMLLFALSLSLGTLSIVTSMPVLTKHVPTGLGLHRSIDNIGATLVGTISGMLQDSAGVDVDGNSETESFFDRLYHTFFPAQEDKTQQEIEDVRLLGMFLAVAILLFIACAVFVWGDYHWTDGEGGKTGLVNGVYGNRHQASKGTSRRSIRGRRQDRRSHEVLEAMTFEPIFELEDEPDAEEVSMAEIGPNAHFHSNADSGELRGLDRSQTRSTDPRPGNRSSVRQEGGGGERIDRNGGRSDGRVEEEENSSSESDSDSAEERYGVQIETGEDEVPQRKKNQAHFWILFWSILLLTSWVVFAVGVAR</sequence>
<comment type="function">
    <text evidence="17">Lysosomal dipeptide uniporter that selectively exports lysine, arginine or histidine-containing dipeptides with a net positive charge from the lysosome lumen into the cytosol. Could play a role in a specific type of protein O-glycosylation indirectly regulating macrophages migration and tissue invasion. Also essential for liver homeostasis.</text>
</comment>
<comment type="catalytic activity">
    <reaction evidence="10">
        <text>L-lysyl-L-lysine(out) = L-lysyl-L-lysine(in)</text>
        <dbReference type="Rhea" id="RHEA:79403"/>
        <dbReference type="ChEBI" id="CHEBI:229956"/>
    </reaction>
</comment>
<evidence type="ECO:0000256" key="15">
    <source>
        <dbReference type="ARBA" id="ARBA00044985"/>
    </source>
</evidence>
<evidence type="ECO:0000256" key="11">
    <source>
        <dbReference type="ARBA" id="ARBA00044903"/>
    </source>
</evidence>
<feature type="transmembrane region" description="Helical" evidence="20">
    <location>
        <begin position="724"/>
        <end position="745"/>
    </location>
</feature>
<comment type="catalytic activity">
    <reaction evidence="14">
        <text>L-lysyl-glycine(out) = L-lysyl-glycine(in)</text>
        <dbReference type="Rhea" id="RHEA:79407"/>
        <dbReference type="ChEBI" id="CHEBI:191202"/>
    </reaction>
</comment>
<evidence type="ECO:0000256" key="18">
    <source>
        <dbReference type="ARBA" id="ARBA00046376"/>
    </source>
</evidence>
<comment type="catalytic activity">
    <reaction evidence="12">
        <text>L-histidyl-L-alpha-amino acid(out) = L-histidyl-L-alpha-amino acid(in)</text>
        <dbReference type="Rhea" id="RHEA:79379"/>
        <dbReference type="ChEBI" id="CHEBI:229964"/>
    </reaction>
</comment>
<dbReference type="InterPro" id="IPR036259">
    <property type="entry name" value="MFS_trans_sf"/>
</dbReference>
<evidence type="ECO:0000256" key="9">
    <source>
        <dbReference type="ARBA" id="ARBA00044899"/>
    </source>
</evidence>
<feature type="transmembrane region" description="Helical" evidence="20">
    <location>
        <begin position="250"/>
        <end position="272"/>
    </location>
</feature>
<proteinExistence type="predicted"/>
<comment type="caution">
    <text evidence="21">The sequence shown here is derived from an EMBL/GenBank/DDBJ whole genome shotgun (WGS) entry which is preliminary data.</text>
</comment>
<comment type="catalytic activity">
    <reaction evidence="6">
        <text>L-lysyl-L-alpha-amino acid(out) = L-lysyl-L-alpha-amino acid(in)</text>
        <dbReference type="Rhea" id="RHEA:79387"/>
        <dbReference type="ChEBI" id="CHEBI:229965"/>
    </reaction>
</comment>
<accession>A0A9P3LVI6</accession>
<feature type="transmembrane region" description="Helical" evidence="20">
    <location>
        <begin position="221"/>
        <end position="238"/>
    </location>
</feature>
<dbReference type="AlphaFoldDB" id="A0A9P3LVI6"/>
<evidence type="ECO:0000256" key="5">
    <source>
        <dbReference type="ARBA" id="ARBA00044884"/>
    </source>
</evidence>
<feature type="transmembrane region" description="Helical" evidence="20">
    <location>
        <begin position="121"/>
        <end position="142"/>
    </location>
</feature>
<comment type="catalytic activity">
    <reaction evidence="2">
        <text>L-lysyl-L-alanine(out) = L-lysyl-L-alanine(in)</text>
        <dbReference type="Rhea" id="RHEA:79399"/>
        <dbReference type="ChEBI" id="CHEBI:229954"/>
    </reaction>
</comment>
<reference evidence="21" key="1">
    <citation type="submission" date="2021-11" db="EMBL/GenBank/DDBJ databases">
        <authorList>
            <person name="Herlambang A."/>
            <person name="Guo Y."/>
            <person name="Takashima Y."/>
            <person name="Nishizawa T."/>
        </authorList>
    </citation>
    <scope>NUCLEOTIDE SEQUENCE</scope>
    <source>
        <strain evidence="21">E1425</strain>
    </source>
</reference>
<evidence type="ECO:0000256" key="16">
    <source>
        <dbReference type="ARBA" id="ARBA00045018"/>
    </source>
</evidence>
<evidence type="ECO:0000256" key="10">
    <source>
        <dbReference type="ARBA" id="ARBA00044900"/>
    </source>
</evidence>